<dbReference type="InterPro" id="IPR027484">
    <property type="entry name" value="PInositol-4-P-5-kinase_N"/>
</dbReference>
<evidence type="ECO:0000259" key="3">
    <source>
        <dbReference type="PROSITE" id="PS51455"/>
    </source>
</evidence>
<dbReference type="Gene3D" id="3.30.800.10">
    <property type="entry name" value="Phosphatidylinositol Phosphate Kinase II Beta"/>
    <property type="match status" value="1"/>
</dbReference>
<name>A0ABY7GJW8_MYAAR</name>
<dbReference type="SMART" id="SM00330">
    <property type="entry name" value="PIPKc"/>
    <property type="match status" value="1"/>
</dbReference>
<feature type="domain" description="PIPK" evidence="3">
    <location>
        <begin position="5"/>
        <end position="384"/>
    </location>
</feature>
<keyword evidence="5" id="KW-1185">Reference proteome</keyword>
<proteinExistence type="predicted"/>
<evidence type="ECO:0000256" key="1">
    <source>
        <dbReference type="PROSITE-ProRule" id="PRU00781"/>
    </source>
</evidence>
<keyword evidence="1" id="KW-0418">Kinase</keyword>
<accession>A0ABY7GJW8</accession>
<dbReference type="PANTHER" id="PTHR23086:SF46">
    <property type="entry name" value="PHOSPHATIDYLINOSITOL 4-PHOSPHATE 5-KINASE-LIKE PROTEIN 1"/>
    <property type="match status" value="1"/>
</dbReference>
<dbReference type="InterPro" id="IPR023610">
    <property type="entry name" value="PInositol-4/5-P-5/4-kinase"/>
</dbReference>
<gene>
    <name evidence="4" type="ORF">MAR_034488</name>
</gene>
<reference evidence="4" key="1">
    <citation type="submission" date="2022-11" db="EMBL/GenBank/DDBJ databases">
        <title>Centuries of genome instability and evolution in soft-shell clam transmissible cancer (bioRxiv).</title>
        <authorList>
            <person name="Hart S.F.M."/>
            <person name="Yonemitsu M.A."/>
            <person name="Giersch R.M."/>
            <person name="Beal B.F."/>
            <person name="Arriagada G."/>
            <person name="Davis B.W."/>
            <person name="Ostrander E.A."/>
            <person name="Goff S.P."/>
            <person name="Metzger M.J."/>
        </authorList>
    </citation>
    <scope>NUCLEOTIDE SEQUENCE</scope>
    <source>
        <strain evidence="4">MELC-2E11</strain>
        <tissue evidence="4">Siphon/mantle</tissue>
    </source>
</reference>
<sequence>MSRVEDVSTGDFIQVRSRWQYLKQRLKRRGVVEVDKSHPQYDMLCAIQVAIRTLFTDHPEAKAKTYQFGSYASPVFARVRSAVDIKEDDFLNSLVPDSLPYLEFISNSRSGQDFYFTNNQRFVLKTDLQHCVQFFLSILRDYLNHFQTYPHSLLVKFLGLYSIKTATSKKKYFLVMQSIFYPTIRLNERFDIKGPQKDWFLTQLRADVDFLREIEVLDFSLLLGRHRLESSEKHESMSNLVIRVKNKTKTNDIELQVLSKSDPPNVSPAKKSGKKEISKLKSTKSSSGAKVGFLRSLSDKRYLDDSEHTFQNRRLLLTCDNSLHIIDGVKYRYYIGVIDFFTQFRCRQLVGKVLKDMKTCCGSHSTVDPETYAERFYQFIQERVE</sequence>
<dbReference type="Pfam" id="PF01504">
    <property type="entry name" value="PIP5K"/>
    <property type="match status" value="2"/>
</dbReference>
<dbReference type="SUPFAM" id="SSF56104">
    <property type="entry name" value="SAICAR synthase-like"/>
    <property type="match status" value="1"/>
</dbReference>
<dbReference type="PANTHER" id="PTHR23086">
    <property type="entry name" value="PHOSPHATIDYLINOSITOL-4-PHOSPHATE 5-KINASE"/>
    <property type="match status" value="1"/>
</dbReference>
<keyword evidence="1" id="KW-0808">Transferase</keyword>
<dbReference type="InterPro" id="IPR027483">
    <property type="entry name" value="PInositol-4-P-4/5-kinase_C_sf"/>
</dbReference>
<dbReference type="PROSITE" id="PS51455">
    <property type="entry name" value="PIPK"/>
    <property type="match status" value="1"/>
</dbReference>
<keyword evidence="1" id="KW-0547">Nucleotide-binding</keyword>
<dbReference type="EMBL" id="CP111028">
    <property type="protein sequence ID" value="WAR31946.1"/>
    <property type="molecule type" value="Genomic_DNA"/>
</dbReference>
<organism evidence="4 5">
    <name type="scientific">Mya arenaria</name>
    <name type="common">Soft-shell clam</name>
    <dbReference type="NCBI Taxonomy" id="6604"/>
    <lineage>
        <taxon>Eukaryota</taxon>
        <taxon>Metazoa</taxon>
        <taxon>Spiralia</taxon>
        <taxon>Lophotrochozoa</taxon>
        <taxon>Mollusca</taxon>
        <taxon>Bivalvia</taxon>
        <taxon>Autobranchia</taxon>
        <taxon>Heteroconchia</taxon>
        <taxon>Euheterodonta</taxon>
        <taxon>Imparidentia</taxon>
        <taxon>Neoheterodontei</taxon>
        <taxon>Myida</taxon>
        <taxon>Myoidea</taxon>
        <taxon>Myidae</taxon>
        <taxon>Mya</taxon>
    </lineage>
</organism>
<dbReference type="Gene3D" id="3.30.810.10">
    <property type="entry name" value="2-Layer Sandwich"/>
    <property type="match status" value="1"/>
</dbReference>
<evidence type="ECO:0000256" key="2">
    <source>
        <dbReference type="SAM" id="MobiDB-lite"/>
    </source>
</evidence>
<dbReference type="Proteomes" id="UP001164746">
    <property type="component" value="Chromosome 17"/>
</dbReference>
<protein>
    <submittedName>
        <fullName evidence="4">PI5L1-like protein</fullName>
    </submittedName>
</protein>
<keyword evidence="1" id="KW-0067">ATP-binding</keyword>
<evidence type="ECO:0000313" key="5">
    <source>
        <dbReference type="Proteomes" id="UP001164746"/>
    </source>
</evidence>
<feature type="region of interest" description="Disordered" evidence="2">
    <location>
        <begin position="257"/>
        <end position="283"/>
    </location>
</feature>
<dbReference type="InterPro" id="IPR002498">
    <property type="entry name" value="PInositol-4-P-4/5-kinase_core"/>
</dbReference>
<evidence type="ECO:0000313" key="4">
    <source>
        <dbReference type="EMBL" id="WAR31946.1"/>
    </source>
</evidence>